<dbReference type="GO" id="GO:0003887">
    <property type="term" value="F:DNA-directed DNA polymerase activity"/>
    <property type="evidence" value="ECO:0007669"/>
    <property type="project" value="UniProtKB-UniRule"/>
</dbReference>
<evidence type="ECO:0000256" key="12">
    <source>
        <dbReference type="ARBA" id="ARBA00023125"/>
    </source>
</evidence>
<comment type="catalytic activity">
    <reaction evidence="15 16">
        <text>DNA(n) + a 2'-deoxyribonucleoside 5'-triphosphate = DNA(n+1) + diphosphate</text>
        <dbReference type="Rhea" id="RHEA:22508"/>
        <dbReference type="Rhea" id="RHEA-COMP:17339"/>
        <dbReference type="Rhea" id="RHEA-COMP:17340"/>
        <dbReference type="ChEBI" id="CHEBI:33019"/>
        <dbReference type="ChEBI" id="CHEBI:61560"/>
        <dbReference type="ChEBI" id="CHEBI:173112"/>
        <dbReference type="EC" id="2.7.7.7"/>
    </reaction>
</comment>
<evidence type="ECO:0000256" key="16">
    <source>
        <dbReference type="HAMAP-Rule" id="MF_01113"/>
    </source>
</evidence>
<evidence type="ECO:0000256" key="9">
    <source>
        <dbReference type="ARBA" id="ARBA00022763"/>
    </source>
</evidence>
<feature type="site" description="Substrate discrimination" evidence="16">
    <location>
        <position position="32"/>
    </location>
</feature>
<dbReference type="GO" id="GO:0000287">
    <property type="term" value="F:magnesium ion binding"/>
    <property type="evidence" value="ECO:0007669"/>
    <property type="project" value="UniProtKB-UniRule"/>
</dbReference>
<keyword evidence="10 16" id="KW-0460">Magnesium</keyword>
<evidence type="ECO:0000256" key="11">
    <source>
        <dbReference type="ARBA" id="ARBA00022932"/>
    </source>
</evidence>
<dbReference type="FunFam" id="3.30.1490.100:FF:000004">
    <property type="entry name" value="DNA polymerase IV"/>
    <property type="match status" value="1"/>
</dbReference>
<keyword evidence="7 16" id="KW-0235">DNA replication</keyword>
<dbReference type="Gene3D" id="3.30.1490.100">
    <property type="entry name" value="DNA polymerase, Y-family, little finger domain"/>
    <property type="match status" value="1"/>
</dbReference>
<dbReference type="GO" id="GO:0009432">
    <property type="term" value="P:SOS response"/>
    <property type="evidence" value="ECO:0007669"/>
    <property type="project" value="TreeGrafter"/>
</dbReference>
<dbReference type="Pfam" id="PF21999">
    <property type="entry name" value="IMS_HHH_1"/>
    <property type="match status" value="1"/>
</dbReference>
<evidence type="ECO:0000256" key="5">
    <source>
        <dbReference type="ARBA" id="ARBA00022679"/>
    </source>
</evidence>
<dbReference type="InterPro" id="IPR036775">
    <property type="entry name" value="DNA_pol_Y-fam_lit_finger_sf"/>
</dbReference>
<keyword evidence="13 16" id="KW-0234">DNA repair</keyword>
<evidence type="ECO:0000256" key="14">
    <source>
        <dbReference type="ARBA" id="ARBA00025589"/>
    </source>
</evidence>
<dbReference type="Pfam" id="PF00817">
    <property type="entry name" value="IMS"/>
    <property type="match status" value="1"/>
</dbReference>
<dbReference type="Gene3D" id="3.30.70.270">
    <property type="match status" value="1"/>
</dbReference>
<comment type="similarity">
    <text evidence="2 16">Belongs to the DNA polymerase type-Y family.</text>
</comment>
<evidence type="ECO:0000256" key="7">
    <source>
        <dbReference type="ARBA" id="ARBA00022705"/>
    </source>
</evidence>
<dbReference type="NCBIfam" id="NF002677">
    <property type="entry name" value="PRK02406.1"/>
    <property type="match status" value="1"/>
</dbReference>
<evidence type="ECO:0000256" key="4">
    <source>
        <dbReference type="ARBA" id="ARBA00022490"/>
    </source>
</evidence>
<feature type="domain" description="UmuC" evidence="17">
    <location>
        <begin position="23"/>
        <end position="203"/>
    </location>
</feature>
<dbReference type="PANTHER" id="PTHR11076">
    <property type="entry name" value="DNA REPAIR POLYMERASE UMUC / TRANSFERASE FAMILY MEMBER"/>
    <property type="match status" value="1"/>
</dbReference>
<feature type="binding site" evidence="16">
    <location>
        <position position="27"/>
    </location>
    <ligand>
        <name>Mg(2+)</name>
        <dbReference type="ChEBI" id="CHEBI:18420"/>
    </ligand>
</feature>
<dbReference type="PANTHER" id="PTHR11076:SF33">
    <property type="entry name" value="DNA POLYMERASE KAPPA"/>
    <property type="match status" value="1"/>
</dbReference>
<dbReference type="CDD" id="cd03586">
    <property type="entry name" value="PolY_Pol_IV_kappa"/>
    <property type="match status" value="1"/>
</dbReference>
<dbReference type="SUPFAM" id="SSF56672">
    <property type="entry name" value="DNA/RNA polymerases"/>
    <property type="match status" value="1"/>
</dbReference>
<feature type="active site" evidence="16">
    <location>
        <position position="122"/>
    </location>
</feature>
<dbReference type="GO" id="GO:0006261">
    <property type="term" value="P:DNA-templated DNA replication"/>
    <property type="evidence" value="ECO:0007669"/>
    <property type="project" value="UniProtKB-UniRule"/>
</dbReference>
<dbReference type="AlphaFoldDB" id="A0A9W5VW55"/>
<dbReference type="Gene3D" id="1.10.150.20">
    <property type="entry name" value="5' to 3' exonuclease, C-terminal subdomain"/>
    <property type="match status" value="1"/>
</dbReference>
<keyword evidence="12 16" id="KW-0238">DNA-binding</keyword>
<dbReference type="GO" id="GO:0006281">
    <property type="term" value="P:DNA repair"/>
    <property type="evidence" value="ECO:0007669"/>
    <property type="project" value="UniProtKB-UniRule"/>
</dbReference>
<evidence type="ECO:0000256" key="8">
    <source>
        <dbReference type="ARBA" id="ARBA00022723"/>
    </source>
</evidence>
<keyword evidence="6 16" id="KW-0548">Nucleotidyltransferase</keyword>
<dbReference type="SUPFAM" id="SSF100879">
    <property type="entry name" value="Lesion bypass DNA polymerase (Y-family), little finger domain"/>
    <property type="match status" value="1"/>
</dbReference>
<evidence type="ECO:0000256" key="3">
    <source>
        <dbReference type="ARBA" id="ARBA00022457"/>
    </source>
</evidence>
<comment type="function">
    <text evidence="14 16">Poorly processive, error-prone DNA polymerase involved in untargeted mutagenesis. Copies undamaged DNA at stalled replication forks, which arise in vivo from mismatched or misaligned primer ends. These misaligned primers can be extended by PolIV. Exhibits no 3'-5' exonuclease (proofreading) activity. May be involved in translesional synthesis, in conjunction with the beta clamp from PolIII.</text>
</comment>
<keyword evidence="3 16" id="KW-0515">Mutator protein</keyword>
<evidence type="ECO:0000259" key="17">
    <source>
        <dbReference type="PROSITE" id="PS50173"/>
    </source>
</evidence>
<comment type="cofactor">
    <cofactor evidence="16">
        <name>Mg(2+)</name>
        <dbReference type="ChEBI" id="CHEBI:18420"/>
    </cofactor>
    <text evidence="16">Binds 2 magnesium ions per subunit.</text>
</comment>
<feature type="binding site" evidence="16">
    <location>
        <position position="121"/>
    </location>
    <ligand>
        <name>Mg(2+)</name>
        <dbReference type="ChEBI" id="CHEBI:18420"/>
    </ligand>
</feature>
<dbReference type="InterPro" id="IPR043128">
    <property type="entry name" value="Rev_trsase/Diguanyl_cyclase"/>
</dbReference>
<comment type="subcellular location">
    <subcellularLocation>
        <location evidence="1 16">Cytoplasm</location>
    </subcellularLocation>
</comment>
<dbReference type="GO" id="GO:0042276">
    <property type="term" value="P:error-prone translesion synthesis"/>
    <property type="evidence" value="ECO:0007669"/>
    <property type="project" value="TreeGrafter"/>
</dbReference>
<dbReference type="InterPro" id="IPR017961">
    <property type="entry name" value="DNA_pol_Y-fam_little_finger"/>
</dbReference>
<comment type="subunit">
    <text evidence="16">Monomer.</text>
</comment>
<proteinExistence type="inferred from homology"/>
<dbReference type="Gene3D" id="3.40.1170.60">
    <property type="match status" value="1"/>
</dbReference>
<protein>
    <recommendedName>
        <fullName evidence="16">DNA polymerase IV</fullName>
        <shortName evidence="16">Pol IV</shortName>
        <ecNumber evidence="16">2.7.7.7</ecNumber>
    </recommendedName>
</protein>
<evidence type="ECO:0000313" key="19">
    <source>
        <dbReference type="Proteomes" id="UP000014387"/>
    </source>
</evidence>
<dbReference type="OrthoDB" id="9808813at2"/>
<organism evidence="18 19">
    <name type="scientific">Gleimia europaea ACS-120-V-Col10b</name>
    <dbReference type="NCBI Taxonomy" id="883069"/>
    <lineage>
        <taxon>Bacteria</taxon>
        <taxon>Bacillati</taxon>
        <taxon>Actinomycetota</taxon>
        <taxon>Actinomycetes</taxon>
        <taxon>Actinomycetales</taxon>
        <taxon>Actinomycetaceae</taxon>
        <taxon>Gleimia</taxon>
    </lineage>
</organism>
<dbReference type="EC" id="2.7.7.7" evidence="16"/>
<dbReference type="InterPro" id="IPR001126">
    <property type="entry name" value="UmuC"/>
</dbReference>
<dbReference type="PROSITE" id="PS50173">
    <property type="entry name" value="UMUC"/>
    <property type="match status" value="1"/>
</dbReference>
<evidence type="ECO:0000313" key="18">
    <source>
        <dbReference type="EMBL" id="EPD30576.1"/>
    </source>
</evidence>
<dbReference type="HAMAP" id="MF_01113">
    <property type="entry name" value="DNApol_IV"/>
    <property type="match status" value="1"/>
</dbReference>
<evidence type="ECO:0000256" key="6">
    <source>
        <dbReference type="ARBA" id="ARBA00022695"/>
    </source>
</evidence>
<keyword evidence="19" id="KW-1185">Reference proteome</keyword>
<keyword evidence="4 16" id="KW-0963">Cytoplasm</keyword>
<dbReference type="InterPro" id="IPR050116">
    <property type="entry name" value="DNA_polymerase-Y"/>
</dbReference>
<sequence length="417" mass="45189">MSKAPRSAAAKRDWGSDDTGCNILHVDMDSFFALVEVLEDPSLRGKPLIVGGRGNRGVVTSATYDVRALGVHAGMPMSQARRRAPGAVVVPGRREVYSQYSSRVMEILRSVTPAVEQISIDEAFLDVSGSIRRLGSPTKIAQLIRERVRGEVGLVASIGISSVKSVAKIASSHAKPDGVLLIPQERTVDFLQELPVGALWGVGGRTQQVLSVNGIETVADLAHYSLTRLDKLLGVASSRRLHDLAWGIDPRKVKVQRLEKSIGTETTFGEDIFDPNILEQVLLEQSHDNARRLRAAKMVAWTVAIKVRAADFHTVSRSQTLTSPTDVGMEIAKAAHNLFRAYGVPSDGVRLIGVRTENLQERTQGVAVTLDDDGRARSAERTMDAVKEKFGIDALRPATLIAKRPREKDANSAGSAP</sequence>
<dbReference type="InterPro" id="IPR053848">
    <property type="entry name" value="IMS_HHH_1"/>
</dbReference>
<dbReference type="RefSeq" id="WP_016443688.1">
    <property type="nucleotide sequence ID" value="NZ_KE150266.1"/>
</dbReference>
<keyword evidence="9 16" id="KW-0227">DNA damage</keyword>
<name>A0A9W5VW55_9ACTO</name>
<evidence type="ECO:0000256" key="2">
    <source>
        <dbReference type="ARBA" id="ARBA00010945"/>
    </source>
</evidence>
<evidence type="ECO:0000256" key="10">
    <source>
        <dbReference type="ARBA" id="ARBA00022842"/>
    </source>
</evidence>
<keyword evidence="11 16" id="KW-0239">DNA-directed DNA polymerase</keyword>
<dbReference type="InterPro" id="IPR043502">
    <property type="entry name" value="DNA/RNA_pol_sf"/>
</dbReference>
<dbReference type="Pfam" id="PF11799">
    <property type="entry name" value="IMS_C"/>
    <property type="match status" value="1"/>
</dbReference>
<keyword evidence="5 16" id="KW-0808">Transferase</keyword>
<dbReference type="GO" id="GO:0003684">
    <property type="term" value="F:damaged DNA binding"/>
    <property type="evidence" value="ECO:0007669"/>
    <property type="project" value="InterPro"/>
</dbReference>
<dbReference type="GO" id="GO:0005829">
    <property type="term" value="C:cytosol"/>
    <property type="evidence" value="ECO:0007669"/>
    <property type="project" value="TreeGrafter"/>
</dbReference>
<accession>A0A9W5VW55</accession>
<dbReference type="InterPro" id="IPR022880">
    <property type="entry name" value="DNApol_IV"/>
</dbReference>
<dbReference type="Proteomes" id="UP000014387">
    <property type="component" value="Unassembled WGS sequence"/>
</dbReference>
<evidence type="ECO:0000256" key="13">
    <source>
        <dbReference type="ARBA" id="ARBA00023204"/>
    </source>
</evidence>
<reference evidence="18 19" key="1">
    <citation type="submission" date="2013-05" db="EMBL/GenBank/DDBJ databases">
        <title>The Genome Sequence of Actinomyces europaeus ACS-120-V-COL10B.</title>
        <authorList>
            <consortium name="The Broad Institute Genomics Platform"/>
            <person name="Earl A."/>
            <person name="Ward D."/>
            <person name="Feldgarden M."/>
            <person name="Gevers D."/>
            <person name="Saerens B."/>
            <person name="Vaneechoutte M."/>
            <person name="Walker B."/>
            <person name="Young S."/>
            <person name="Zeng Q."/>
            <person name="Gargeya S."/>
            <person name="Fitzgerald M."/>
            <person name="Haas B."/>
            <person name="Abouelleil A."/>
            <person name="Allen A.W."/>
            <person name="Alvarado L."/>
            <person name="Arachchi H.M."/>
            <person name="Berlin A.M."/>
            <person name="Chapman S.B."/>
            <person name="Gainer-Dewar J."/>
            <person name="Goldberg J."/>
            <person name="Griggs A."/>
            <person name="Gujja S."/>
            <person name="Hansen M."/>
            <person name="Howarth C."/>
            <person name="Imamovic A."/>
            <person name="Ireland A."/>
            <person name="Larimer J."/>
            <person name="McCowan C."/>
            <person name="Murphy C."/>
            <person name="Pearson M."/>
            <person name="Poon T.W."/>
            <person name="Priest M."/>
            <person name="Roberts A."/>
            <person name="Saif S."/>
            <person name="Shea T."/>
            <person name="Sisk P."/>
            <person name="Sykes S."/>
            <person name="Wortman J."/>
            <person name="Nusbaum C."/>
            <person name="Birren B."/>
        </authorList>
    </citation>
    <scope>NUCLEOTIDE SEQUENCE [LARGE SCALE GENOMIC DNA]</scope>
    <source>
        <strain evidence="18 19">ACS-120-V-Col10b</strain>
    </source>
</reference>
<comment type="caution">
    <text evidence="18">The sequence shown here is derived from an EMBL/GenBank/DDBJ whole genome shotgun (WGS) entry which is preliminary data.</text>
</comment>
<keyword evidence="8 16" id="KW-0479">Metal-binding</keyword>
<dbReference type="EMBL" id="AGWN01000001">
    <property type="protein sequence ID" value="EPD30576.1"/>
    <property type="molecule type" value="Genomic_DNA"/>
</dbReference>
<evidence type="ECO:0000256" key="15">
    <source>
        <dbReference type="ARBA" id="ARBA00049244"/>
    </source>
</evidence>
<evidence type="ECO:0000256" key="1">
    <source>
        <dbReference type="ARBA" id="ARBA00004496"/>
    </source>
</evidence>
<gene>
    <name evidence="16" type="primary">dinB</name>
    <name evidence="18" type="ORF">HMPREF9238_00322</name>
</gene>